<accession>A0A119CZZ8</accession>
<dbReference type="EMBL" id="LRDC01000017">
    <property type="protein sequence ID" value="KVX02154.1"/>
    <property type="molecule type" value="Genomic_DNA"/>
</dbReference>
<dbReference type="PANTHER" id="PTHR43355:SF2">
    <property type="entry name" value="FLAVIN REDUCTASE (NADPH)"/>
    <property type="match status" value="1"/>
</dbReference>
<evidence type="ECO:0000259" key="1">
    <source>
        <dbReference type="Pfam" id="PF13460"/>
    </source>
</evidence>
<reference evidence="2 3" key="1">
    <citation type="submission" date="2016-01" db="EMBL/GenBank/DDBJ databases">
        <title>Draft genome of the antarctic isolate Shewanella frigidimarina Ag06-30.</title>
        <authorList>
            <person name="Parmeciano Di Noto G."/>
            <person name="Vazquez S."/>
            <person name="Mac Cormack W."/>
            <person name="Iriarte A."/>
            <person name="Quiroga C."/>
        </authorList>
    </citation>
    <scope>NUCLEOTIDE SEQUENCE [LARGE SCALE GENOMIC DNA]</scope>
    <source>
        <strain evidence="2 3">Ag06-30</strain>
    </source>
</reference>
<dbReference type="Proteomes" id="UP000055702">
    <property type="component" value="Unassembled WGS sequence"/>
</dbReference>
<organism evidence="2">
    <name type="scientific">Shewanella frigidimarina</name>
    <dbReference type="NCBI Taxonomy" id="56812"/>
    <lineage>
        <taxon>Bacteria</taxon>
        <taxon>Pseudomonadati</taxon>
        <taxon>Pseudomonadota</taxon>
        <taxon>Gammaproteobacteria</taxon>
        <taxon>Alteromonadales</taxon>
        <taxon>Shewanellaceae</taxon>
        <taxon>Shewanella</taxon>
    </lineage>
</organism>
<dbReference type="RefSeq" id="WP_059745645.1">
    <property type="nucleotide sequence ID" value="NZ_JBOZPT010000003.1"/>
</dbReference>
<dbReference type="InterPro" id="IPR036291">
    <property type="entry name" value="NAD(P)-bd_dom_sf"/>
</dbReference>
<dbReference type="SUPFAM" id="SSF51735">
    <property type="entry name" value="NAD(P)-binding Rossmann-fold domains"/>
    <property type="match status" value="1"/>
</dbReference>
<gene>
    <name evidence="2" type="ORF">AWJ07_15950</name>
</gene>
<dbReference type="Gene3D" id="3.40.50.720">
    <property type="entry name" value="NAD(P)-binding Rossmann-like Domain"/>
    <property type="match status" value="1"/>
</dbReference>
<evidence type="ECO:0000313" key="2">
    <source>
        <dbReference type="EMBL" id="KVX02154.1"/>
    </source>
</evidence>
<dbReference type="InterPro" id="IPR016040">
    <property type="entry name" value="NAD(P)-bd_dom"/>
</dbReference>
<dbReference type="AlphaFoldDB" id="A0A119CZZ8"/>
<evidence type="ECO:0000313" key="3">
    <source>
        <dbReference type="Proteomes" id="UP000055702"/>
    </source>
</evidence>
<protein>
    <submittedName>
        <fullName evidence="2">NAD-dependent dehydratase</fullName>
    </submittedName>
</protein>
<dbReference type="GO" id="GO:0016646">
    <property type="term" value="F:oxidoreductase activity, acting on the CH-NH group of donors, NAD or NADP as acceptor"/>
    <property type="evidence" value="ECO:0007669"/>
    <property type="project" value="TreeGrafter"/>
</dbReference>
<sequence>MKLAVLGATGWIGGTIMQQAISRGHEVVAVVRDASKVTQDVAVRTLDLTTMTSDAIASAFADVDVVIASIGGRAAQNHNVVAQTAKQLLQHLPKASTPRLLWVGGAGSLEVAPGVTLVSTPEFPEDYKAEAIAQGEALAAFRDTDSTIEWTYVSPAAMIFPGESEGPYRLGGDSFFTDAQGQSRVSVVDYAKAMLDEAESAKHINQRISVAY</sequence>
<dbReference type="PANTHER" id="PTHR43355">
    <property type="entry name" value="FLAVIN REDUCTASE (NADPH)"/>
    <property type="match status" value="1"/>
</dbReference>
<comment type="caution">
    <text evidence="2">The sequence shown here is derived from an EMBL/GenBank/DDBJ whole genome shotgun (WGS) entry which is preliminary data.</text>
</comment>
<dbReference type="InterPro" id="IPR051606">
    <property type="entry name" value="Polyketide_Oxido-like"/>
</dbReference>
<proteinExistence type="predicted"/>
<dbReference type="Pfam" id="PF13460">
    <property type="entry name" value="NAD_binding_10"/>
    <property type="match status" value="1"/>
</dbReference>
<name>A0A119CZZ8_SHEFR</name>
<feature type="domain" description="NAD(P)-binding" evidence="1">
    <location>
        <begin position="7"/>
        <end position="197"/>
    </location>
</feature>